<accession>A0A922MYP9</accession>
<feature type="region of interest" description="Disordered" evidence="1">
    <location>
        <begin position="152"/>
        <end position="183"/>
    </location>
</feature>
<dbReference type="EMBL" id="JACEFF010000049">
    <property type="protein sequence ID" value="KAH9645344.1"/>
    <property type="molecule type" value="Genomic_DNA"/>
</dbReference>
<organism evidence="4 5">
    <name type="scientific">Spodoptera exigua</name>
    <name type="common">Beet armyworm</name>
    <name type="synonym">Noctua fulgens</name>
    <dbReference type="NCBI Taxonomy" id="7107"/>
    <lineage>
        <taxon>Eukaryota</taxon>
        <taxon>Metazoa</taxon>
        <taxon>Ecdysozoa</taxon>
        <taxon>Arthropoda</taxon>
        <taxon>Hexapoda</taxon>
        <taxon>Insecta</taxon>
        <taxon>Pterygota</taxon>
        <taxon>Neoptera</taxon>
        <taxon>Endopterygota</taxon>
        <taxon>Lepidoptera</taxon>
        <taxon>Glossata</taxon>
        <taxon>Ditrysia</taxon>
        <taxon>Noctuoidea</taxon>
        <taxon>Noctuidae</taxon>
        <taxon>Amphipyrinae</taxon>
        <taxon>Spodoptera</taxon>
    </lineage>
</organism>
<sequence>MLRLTRPKAYGYVRQTFNTCFPHRKTLCKWFSHVKGEPGFTVESIQALKSKSEVSQHRPICSLMFDEVAIRPQKIWDGGGRSDIPPPGPLQGQVEVLLGPTLDGLENSYDSDIQFIEQGLIGSKTLIEMINKSEEVEKNNWSSWTPKVLKTKTSNTLSANKENNPSTWLHRRRPKTSLQSPAK</sequence>
<evidence type="ECO:0000313" key="4">
    <source>
        <dbReference type="EMBL" id="KAH9645344.1"/>
    </source>
</evidence>
<evidence type="ECO:0008006" key="6">
    <source>
        <dbReference type="Google" id="ProtNLM"/>
    </source>
</evidence>
<proteinExistence type="predicted"/>
<feature type="domain" description="Transposable element P transposase-like RNase H" evidence="3">
    <location>
        <begin position="36"/>
        <end position="78"/>
    </location>
</feature>
<dbReference type="Proteomes" id="UP000814243">
    <property type="component" value="Unassembled WGS sequence"/>
</dbReference>
<evidence type="ECO:0000259" key="3">
    <source>
        <dbReference type="Pfam" id="PF21787"/>
    </source>
</evidence>
<name>A0A922MYP9_SPOEX</name>
<dbReference type="Pfam" id="PF12017">
    <property type="entry name" value="Tnp_P_element"/>
    <property type="match status" value="1"/>
</dbReference>
<gene>
    <name evidence="4" type="ORF">HF086_002970</name>
</gene>
<evidence type="ECO:0000256" key="1">
    <source>
        <dbReference type="SAM" id="MobiDB-lite"/>
    </source>
</evidence>
<dbReference type="Pfam" id="PF21787">
    <property type="entry name" value="TNP-like_RNaseH_N"/>
    <property type="match status" value="1"/>
</dbReference>
<comment type="caution">
    <text evidence="4">The sequence shown here is derived from an EMBL/GenBank/DDBJ whole genome shotgun (WGS) entry which is preliminary data.</text>
</comment>
<feature type="compositionally biased region" description="Polar residues" evidence="1">
    <location>
        <begin position="152"/>
        <end position="167"/>
    </location>
</feature>
<feature type="domain" description="THAP9-like helix-turn-helix" evidence="2">
    <location>
        <begin position="6"/>
        <end position="30"/>
    </location>
</feature>
<reference evidence="4" key="1">
    <citation type="journal article" date="2021" name="G3 (Bethesda)">
        <title>Genome and transcriptome analysis of the beet armyworm Spodoptera exigua reveals targets for pest control. .</title>
        <authorList>
            <person name="Simon S."/>
            <person name="Breeschoten T."/>
            <person name="Jansen H.J."/>
            <person name="Dirks R.P."/>
            <person name="Schranz M.E."/>
            <person name="Ros V.I.D."/>
        </authorList>
    </citation>
    <scope>NUCLEOTIDE SEQUENCE</scope>
    <source>
        <strain evidence="4">TB_SE_WUR_2020</strain>
    </source>
</reference>
<dbReference type="InterPro" id="IPR048365">
    <property type="entry name" value="TNP-like_RNaseH_N"/>
</dbReference>
<protein>
    <recommendedName>
        <fullName evidence="6">THAP-type domain-containing protein</fullName>
    </recommendedName>
</protein>
<evidence type="ECO:0000313" key="5">
    <source>
        <dbReference type="Proteomes" id="UP000814243"/>
    </source>
</evidence>
<dbReference type="AlphaFoldDB" id="A0A922MYP9"/>
<dbReference type="InterPro" id="IPR021896">
    <property type="entry name" value="THAP9-like_HTH"/>
</dbReference>
<evidence type="ECO:0000259" key="2">
    <source>
        <dbReference type="Pfam" id="PF12017"/>
    </source>
</evidence>